<protein>
    <recommendedName>
        <fullName evidence="3">Bacteriocin-type signal sequence-containing protein</fullName>
    </recommendedName>
</protein>
<proteinExistence type="predicted"/>
<comment type="caution">
    <text evidence="1">The sequence shown here is derived from an EMBL/GenBank/DDBJ whole genome shotgun (WGS) entry which is preliminary data.</text>
</comment>
<dbReference type="InterPro" id="IPR058074">
    <property type="entry name" value="Bacteriocin-like"/>
</dbReference>
<reference evidence="1" key="1">
    <citation type="submission" date="2022-10" db="EMBL/GenBank/DDBJ databases">
        <title>Chryseobacterium babae sp. nov. isolated from the gut of the beetle Oryctes rhinoceros, and Chryseobacterium kimseyorum sp. nov., isolated from a stick insect rearing cage.</title>
        <authorList>
            <person name="Shelomi M."/>
            <person name="Han C.-J."/>
            <person name="Chen W.-M."/>
            <person name="Chen H.-K."/>
            <person name="Liaw S.-J."/>
            <person name="Muhle E."/>
            <person name="Clermont D."/>
        </authorList>
    </citation>
    <scope>NUCLEOTIDE SEQUENCE</scope>
    <source>
        <strain evidence="1">WLa1L2M3</strain>
    </source>
</reference>
<accession>A0ABT3HR36</accession>
<organism evidence="1 2">
    <name type="scientific">Chryseobacterium oryctis</name>
    <dbReference type="NCBI Taxonomy" id="2952618"/>
    <lineage>
        <taxon>Bacteria</taxon>
        <taxon>Pseudomonadati</taxon>
        <taxon>Bacteroidota</taxon>
        <taxon>Flavobacteriia</taxon>
        <taxon>Flavobacteriales</taxon>
        <taxon>Weeksellaceae</taxon>
        <taxon>Chryseobacterium group</taxon>
        <taxon>Chryseobacterium</taxon>
    </lineage>
</organism>
<sequence length="53" mass="5650">MKKLKKVSRKELGSIIGGNAPACGSGYRACIVGWTDNDIPIWDCIPSSSPCKP</sequence>
<gene>
    <name evidence="1" type="ORF">OH806_13195</name>
</gene>
<keyword evidence="2" id="KW-1185">Reference proteome</keyword>
<evidence type="ECO:0000313" key="2">
    <source>
        <dbReference type="Proteomes" id="UP001163719"/>
    </source>
</evidence>
<dbReference type="RefSeq" id="WP_264744143.1">
    <property type="nucleotide sequence ID" value="NZ_JAPDHV010000006.1"/>
</dbReference>
<evidence type="ECO:0008006" key="3">
    <source>
        <dbReference type="Google" id="ProtNLM"/>
    </source>
</evidence>
<dbReference type="Proteomes" id="UP001163719">
    <property type="component" value="Unassembled WGS sequence"/>
</dbReference>
<dbReference type="NCBIfam" id="NF047798">
    <property type="entry name" value="leader_Chryseo"/>
    <property type="match status" value="1"/>
</dbReference>
<evidence type="ECO:0000313" key="1">
    <source>
        <dbReference type="EMBL" id="MCW3162222.1"/>
    </source>
</evidence>
<dbReference type="EMBL" id="JAPDHV010000006">
    <property type="protein sequence ID" value="MCW3162222.1"/>
    <property type="molecule type" value="Genomic_DNA"/>
</dbReference>
<name>A0ABT3HR36_9FLAO</name>